<dbReference type="EMBL" id="JANPWB010000015">
    <property type="protein sequence ID" value="KAJ1091364.1"/>
    <property type="molecule type" value="Genomic_DNA"/>
</dbReference>
<protein>
    <submittedName>
        <fullName evidence="2">Uncharacterized protein</fullName>
    </submittedName>
</protein>
<sequence length="83" mass="9617">MCRSTPRSASRTPRNSETRQIQAPGEVLGGRLRHWGRAALELRRDSTARLSRKCIYFLVQSRNTAATRTRDLRFLKCERCLLI</sequence>
<dbReference type="Proteomes" id="UP001066276">
    <property type="component" value="Chromosome 11"/>
</dbReference>
<evidence type="ECO:0000256" key="1">
    <source>
        <dbReference type="SAM" id="MobiDB-lite"/>
    </source>
</evidence>
<name>A0AAV7LLH6_PLEWA</name>
<comment type="caution">
    <text evidence="2">The sequence shown here is derived from an EMBL/GenBank/DDBJ whole genome shotgun (WGS) entry which is preliminary data.</text>
</comment>
<gene>
    <name evidence="2" type="ORF">NDU88_004491</name>
</gene>
<reference evidence="2" key="1">
    <citation type="journal article" date="2022" name="bioRxiv">
        <title>Sequencing and chromosome-scale assembly of the giantPleurodeles waltlgenome.</title>
        <authorList>
            <person name="Brown T."/>
            <person name="Elewa A."/>
            <person name="Iarovenko S."/>
            <person name="Subramanian E."/>
            <person name="Araus A.J."/>
            <person name="Petzold A."/>
            <person name="Susuki M."/>
            <person name="Suzuki K.-i.T."/>
            <person name="Hayashi T."/>
            <person name="Toyoda A."/>
            <person name="Oliveira C."/>
            <person name="Osipova E."/>
            <person name="Leigh N.D."/>
            <person name="Simon A."/>
            <person name="Yun M.H."/>
        </authorList>
    </citation>
    <scope>NUCLEOTIDE SEQUENCE</scope>
    <source>
        <strain evidence="2">20211129_DDA</strain>
        <tissue evidence="2">Liver</tissue>
    </source>
</reference>
<accession>A0AAV7LLH6</accession>
<evidence type="ECO:0000313" key="3">
    <source>
        <dbReference type="Proteomes" id="UP001066276"/>
    </source>
</evidence>
<proteinExistence type="predicted"/>
<evidence type="ECO:0000313" key="2">
    <source>
        <dbReference type="EMBL" id="KAJ1091364.1"/>
    </source>
</evidence>
<organism evidence="2 3">
    <name type="scientific">Pleurodeles waltl</name>
    <name type="common">Iberian ribbed newt</name>
    <dbReference type="NCBI Taxonomy" id="8319"/>
    <lineage>
        <taxon>Eukaryota</taxon>
        <taxon>Metazoa</taxon>
        <taxon>Chordata</taxon>
        <taxon>Craniata</taxon>
        <taxon>Vertebrata</taxon>
        <taxon>Euteleostomi</taxon>
        <taxon>Amphibia</taxon>
        <taxon>Batrachia</taxon>
        <taxon>Caudata</taxon>
        <taxon>Salamandroidea</taxon>
        <taxon>Salamandridae</taxon>
        <taxon>Pleurodelinae</taxon>
        <taxon>Pleurodeles</taxon>
    </lineage>
</organism>
<feature type="compositionally biased region" description="Low complexity" evidence="1">
    <location>
        <begin position="1"/>
        <end position="15"/>
    </location>
</feature>
<feature type="region of interest" description="Disordered" evidence="1">
    <location>
        <begin position="1"/>
        <end position="23"/>
    </location>
</feature>
<keyword evidence="3" id="KW-1185">Reference proteome</keyword>
<dbReference type="AlphaFoldDB" id="A0AAV7LLH6"/>